<organism evidence="2 3">
    <name type="scientific">Ohessyouella blattaphilus</name>
    <dbReference type="NCBI Taxonomy" id="2949333"/>
    <lineage>
        <taxon>Bacteria</taxon>
        <taxon>Bacillati</taxon>
        <taxon>Bacillota</taxon>
        <taxon>Clostridia</taxon>
        <taxon>Lachnospirales</taxon>
        <taxon>Lachnospiraceae</taxon>
        <taxon>Ohessyouella</taxon>
    </lineage>
</organism>
<sequence length="57" mass="6208">MKKEFIELVENIPTLLRNTQFNISLDGWPAAVATLALCSSGVAIYALKLAYAHESAN</sequence>
<name>A0ABT1EJP3_9FIRM</name>
<evidence type="ECO:0000313" key="3">
    <source>
        <dbReference type="Proteomes" id="UP001523565"/>
    </source>
</evidence>
<keyword evidence="1" id="KW-0812">Transmembrane</keyword>
<feature type="transmembrane region" description="Helical" evidence="1">
    <location>
        <begin position="27"/>
        <end position="47"/>
    </location>
</feature>
<gene>
    <name evidence="2" type="ORF">NK118_11740</name>
</gene>
<keyword evidence="3" id="KW-1185">Reference proteome</keyword>
<proteinExistence type="predicted"/>
<protein>
    <submittedName>
        <fullName evidence="2">Uncharacterized protein</fullName>
    </submittedName>
</protein>
<dbReference type="RefSeq" id="WP_262069801.1">
    <property type="nucleotide sequence ID" value="NZ_JAMXOC010000019.1"/>
</dbReference>
<evidence type="ECO:0000313" key="2">
    <source>
        <dbReference type="EMBL" id="MCP1110921.1"/>
    </source>
</evidence>
<dbReference type="EMBL" id="JAMZFV010000019">
    <property type="protein sequence ID" value="MCP1110921.1"/>
    <property type="molecule type" value="Genomic_DNA"/>
</dbReference>
<comment type="caution">
    <text evidence="2">The sequence shown here is derived from an EMBL/GenBank/DDBJ whole genome shotgun (WGS) entry which is preliminary data.</text>
</comment>
<keyword evidence="1" id="KW-1133">Transmembrane helix</keyword>
<accession>A0ABT1EJP3</accession>
<keyword evidence="1" id="KW-0472">Membrane</keyword>
<evidence type="ECO:0000256" key="1">
    <source>
        <dbReference type="SAM" id="Phobius"/>
    </source>
</evidence>
<reference evidence="2 3" key="1">
    <citation type="journal article" date="2022" name="Genome Biol. Evol.">
        <title>Host diet, physiology and behaviors set the stage for Lachnospiraceae cladogenesis.</title>
        <authorList>
            <person name="Vera-Ponce De Leon A."/>
            <person name="Schneider M."/>
            <person name="Jahnes B.C."/>
            <person name="Sadowski V."/>
            <person name="Camuy-Velez L.A."/>
            <person name="Duan J."/>
            <person name="Sabree Z.L."/>
        </authorList>
    </citation>
    <scope>NUCLEOTIDE SEQUENCE [LARGE SCALE GENOMIC DNA]</scope>
    <source>
        <strain evidence="2 3">PAL227</strain>
    </source>
</reference>
<dbReference type="Proteomes" id="UP001523565">
    <property type="component" value="Unassembled WGS sequence"/>
</dbReference>